<dbReference type="InterPro" id="IPR012910">
    <property type="entry name" value="Plug_dom"/>
</dbReference>
<protein>
    <submittedName>
        <fullName evidence="17">Iron complex outermembrane receptor protein</fullName>
    </submittedName>
</protein>
<dbReference type="Proteomes" id="UP000272428">
    <property type="component" value="Unassembled WGS sequence"/>
</dbReference>
<keyword evidence="18" id="KW-1185">Reference proteome</keyword>
<dbReference type="EMBL" id="RBXB01000001">
    <property type="protein sequence ID" value="RKT01977.1"/>
    <property type="molecule type" value="Genomic_DNA"/>
</dbReference>
<evidence type="ECO:0000256" key="12">
    <source>
        <dbReference type="PROSITE-ProRule" id="PRU01360"/>
    </source>
</evidence>
<dbReference type="InterPro" id="IPR000531">
    <property type="entry name" value="Beta-barrel_TonB"/>
</dbReference>
<evidence type="ECO:0000313" key="18">
    <source>
        <dbReference type="Proteomes" id="UP000272428"/>
    </source>
</evidence>
<keyword evidence="11 12" id="KW-0998">Cell outer membrane</keyword>
<comment type="caution">
    <text evidence="17">The sequence shown here is derived from an EMBL/GenBank/DDBJ whole genome shotgun (WGS) entry which is preliminary data.</text>
</comment>
<name>A0A495SPL2_9FLAO</name>
<sequence>MKKYILIMGALAASQAFNAQIKESDIDPINISGRNKVKKERAEFQRHAQSTETLSEYELNRNNSSFIEQTLGTLAGIQVDKRTQLGGQRIVVRGYGNDQKFNNWGIKSYLNSVPLTNADGVTILEDIDFSLINQVEVIKGPAATLYGGGVGGVVRFYMRPSKEEGVTLSQKLIAGSFNLLQTATRVDAVTDNASMMFNYGHIQSDGYRPRGSSLKNTYSFLGTFKINPDQELTVYANHTNSDEGVTGQISYADYYAGNDPGNQAYANKNAANNFDVSRATVSHRWNITPHVTNFTSIFYSHLDAKRIAAGAAENSQNPNYGFRSTFIVKNQLAEDFSNSIETGAEYSFSRSLLSNYRFTGNGLETQPIGKGTYFKYKNDQLSFFLVDRLTYKPWDLSLIAGFSGNRIEYNREDLLAYPGLVPGYDKNLSFNKAFSTVYKPHFAVQKIFGKQIVNVSYSEGYNAPTAATAFISGINKTNDDLKPENAKMLDFSVQGLLSNTKFDYQISVFDIRIKDKLTQLSGKDPVTGAAYTYWGNTGNQKNKGIEASLGYKYDNEEGFVSRIEPFFNVSYYDFRYQDFITRLNNEEKNYIHNQVVGVPRTKLSLGLDFDTKIGIYFLNTFNYLGDVYTDFGNTNKVKGFHQYNAKLGYKHSFGKWDVDGYIAGNNLTSQINYTFLFLGNSINDSDTNSNYPAGVATDVNPGPGKAYFFGGVNLAYHF</sequence>
<evidence type="ECO:0000256" key="7">
    <source>
        <dbReference type="ARBA" id="ARBA00023004"/>
    </source>
</evidence>
<organism evidence="17 18">
    <name type="scientific">Chryseobacterium defluvii</name>
    <dbReference type="NCBI Taxonomy" id="160396"/>
    <lineage>
        <taxon>Bacteria</taxon>
        <taxon>Pseudomonadati</taxon>
        <taxon>Bacteroidota</taxon>
        <taxon>Flavobacteriia</taxon>
        <taxon>Flavobacteriales</taxon>
        <taxon>Weeksellaceae</taxon>
        <taxon>Chryseobacterium group</taxon>
        <taxon>Chryseobacterium</taxon>
    </lineage>
</organism>
<keyword evidence="10 12" id="KW-0472">Membrane</keyword>
<comment type="subcellular location">
    <subcellularLocation>
        <location evidence="1 12">Cell outer membrane</location>
        <topology evidence="1 12">Multi-pass membrane protein</topology>
    </subcellularLocation>
</comment>
<feature type="chain" id="PRO_5019857580" evidence="14">
    <location>
        <begin position="20"/>
        <end position="718"/>
    </location>
</feature>
<dbReference type="Gene3D" id="2.40.170.20">
    <property type="entry name" value="TonB-dependent receptor, beta-barrel domain"/>
    <property type="match status" value="1"/>
</dbReference>
<evidence type="ECO:0000256" key="3">
    <source>
        <dbReference type="ARBA" id="ARBA00022452"/>
    </source>
</evidence>
<dbReference type="AlphaFoldDB" id="A0A495SPL2"/>
<evidence type="ECO:0000256" key="6">
    <source>
        <dbReference type="ARBA" id="ARBA00022729"/>
    </source>
</evidence>
<keyword evidence="5 12" id="KW-0812">Transmembrane</keyword>
<dbReference type="PANTHER" id="PTHR32552:SF89">
    <property type="entry name" value="CATECHOLATE SIDEROPHORE RECEPTOR FIU"/>
    <property type="match status" value="1"/>
</dbReference>
<evidence type="ECO:0000259" key="16">
    <source>
        <dbReference type="Pfam" id="PF07715"/>
    </source>
</evidence>
<dbReference type="InterPro" id="IPR037066">
    <property type="entry name" value="Plug_dom_sf"/>
</dbReference>
<evidence type="ECO:0000256" key="5">
    <source>
        <dbReference type="ARBA" id="ARBA00022692"/>
    </source>
</evidence>
<dbReference type="GO" id="GO:0009279">
    <property type="term" value="C:cell outer membrane"/>
    <property type="evidence" value="ECO:0007669"/>
    <property type="project" value="UniProtKB-SubCell"/>
</dbReference>
<reference evidence="17 18" key="1">
    <citation type="submission" date="2018-10" db="EMBL/GenBank/DDBJ databases">
        <title>Genomic Encyclopedia of Archaeal and Bacterial Type Strains, Phase II (KMG-II): from individual species to whole genera.</title>
        <authorList>
            <person name="Goeker M."/>
        </authorList>
    </citation>
    <scope>NUCLEOTIDE SEQUENCE [LARGE SCALE GENOMIC DNA]</scope>
    <source>
        <strain evidence="17 18">DSM 14219</strain>
    </source>
</reference>
<evidence type="ECO:0000256" key="1">
    <source>
        <dbReference type="ARBA" id="ARBA00004571"/>
    </source>
</evidence>
<evidence type="ECO:0000256" key="14">
    <source>
        <dbReference type="SAM" id="SignalP"/>
    </source>
</evidence>
<evidence type="ECO:0000256" key="9">
    <source>
        <dbReference type="ARBA" id="ARBA00023077"/>
    </source>
</evidence>
<feature type="signal peptide" evidence="14">
    <location>
        <begin position="1"/>
        <end position="19"/>
    </location>
</feature>
<evidence type="ECO:0000256" key="10">
    <source>
        <dbReference type="ARBA" id="ARBA00023136"/>
    </source>
</evidence>
<dbReference type="Gene3D" id="2.170.130.10">
    <property type="entry name" value="TonB-dependent receptor, plug domain"/>
    <property type="match status" value="1"/>
</dbReference>
<keyword evidence="6 14" id="KW-0732">Signal</keyword>
<evidence type="ECO:0000313" key="17">
    <source>
        <dbReference type="EMBL" id="RKT01977.1"/>
    </source>
</evidence>
<keyword evidence="2 12" id="KW-0813">Transport</keyword>
<evidence type="ECO:0000259" key="15">
    <source>
        <dbReference type="Pfam" id="PF00593"/>
    </source>
</evidence>
<dbReference type="PROSITE" id="PS52016">
    <property type="entry name" value="TONB_DEPENDENT_REC_3"/>
    <property type="match status" value="1"/>
</dbReference>
<dbReference type="Pfam" id="PF00593">
    <property type="entry name" value="TonB_dep_Rec_b-barrel"/>
    <property type="match status" value="1"/>
</dbReference>
<proteinExistence type="inferred from homology"/>
<dbReference type="InterPro" id="IPR039426">
    <property type="entry name" value="TonB-dep_rcpt-like"/>
</dbReference>
<feature type="domain" description="TonB-dependent receptor plug" evidence="16">
    <location>
        <begin position="47"/>
        <end position="153"/>
    </location>
</feature>
<evidence type="ECO:0000256" key="13">
    <source>
        <dbReference type="RuleBase" id="RU003357"/>
    </source>
</evidence>
<dbReference type="Pfam" id="PF07715">
    <property type="entry name" value="Plug"/>
    <property type="match status" value="1"/>
</dbReference>
<gene>
    <name evidence="17" type="ORF">BCF58_1210</name>
</gene>
<evidence type="ECO:0000256" key="4">
    <source>
        <dbReference type="ARBA" id="ARBA00022496"/>
    </source>
</evidence>
<keyword evidence="4" id="KW-0410">Iron transport</keyword>
<dbReference type="SUPFAM" id="SSF56935">
    <property type="entry name" value="Porins"/>
    <property type="match status" value="1"/>
</dbReference>
<evidence type="ECO:0000256" key="2">
    <source>
        <dbReference type="ARBA" id="ARBA00022448"/>
    </source>
</evidence>
<dbReference type="RefSeq" id="WP_121460845.1">
    <property type="nucleotide sequence ID" value="NZ_RBXB01000001.1"/>
</dbReference>
<keyword evidence="17" id="KW-0675">Receptor</keyword>
<keyword evidence="7" id="KW-0408">Iron</keyword>
<evidence type="ECO:0000256" key="8">
    <source>
        <dbReference type="ARBA" id="ARBA00023065"/>
    </source>
</evidence>
<feature type="domain" description="TonB-dependent receptor-like beta-barrel" evidence="15">
    <location>
        <begin position="226"/>
        <end position="666"/>
    </location>
</feature>
<keyword evidence="9 13" id="KW-0798">TonB box</keyword>
<dbReference type="GO" id="GO:0015344">
    <property type="term" value="F:siderophore uptake transmembrane transporter activity"/>
    <property type="evidence" value="ECO:0007669"/>
    <property type="project" value="TreeGrafter"/>
</dbReference>
<dbReference type="InterPro" id="IPR036942">
    <property type="entry name" value="Beta-barrel_TonB_sf"/>
</dbReference>
<keyword evidence="8" id="KW-0406">Ion transport</keyword>
<comment type="similarity">
    <text evidence="12 13">Belongs to the TonB-dependent receptor family.</text>
</comment>
<evidence type="ECO:0000256" key="11">
    <source>
        <dbReference type="ARBA" id="ARBA00023237"/>
    </source>
</evidence>
<keyword evidence="3 12" id="KW-1134">Transmembrane beta strand</keyword>
<dbReference type="PANTHER" id="PTHR32552">
    <property type="entry name" value="FERRICHROME IRON RECEPTOR-RELATED"/>
    <property type="match status" value="1"/>
</dbReference>
<accession>A0A495SPL2</accession>
<dbReference type="OrthoDB" id="9782587at2"/>